<keyword evidence="1" id="KW-1133">Transmembrane helix</keyword>
<gene>
    <name evidence="2" type="ordered locus">Metvu_0611</name>
</gene>
<feature type="transmembrane region" description="Helical" evidence="1">
    <location>
        <begin position="47"/>
        <end position="71"/>
    </location>
</feature>
<feature type="transmembrane region" description="Helical" evidence="1">
    <location>
        <begin position="83"/>
        <end position="107"/>
    </location>
</feature>
<evidence type="ECO:0000313" key="2">
    <source>
        <dbReference type="EMBL" id="ACX72470.1"/>
    </source>
</evidence>
<dbReference type="TCDB" id="1.E.14.2.1">
    <property type="family name" value="the cida/lrga holin (cida/lrga holin) family"/>
</dbReference>
<feature type="transmembrane region" description="Helical" evidence="1">
    <location>
        <begin position="119"/>
        <end position="143"/>
    </location>
</feature>
<proteinExistence type="predicted"/>
<keyword evidence="1" id="KW-0472">Membrane</keyword>
<dbReference type="EMBL" id="CP001787">
    <property type="protein sequence ID" value="ACX72470.1"/>
    <property type="molecule type" value="Genomic_DNA"/>
</dbReference>
<dbReference type="KEGG" id="mvu:Metvu_0611"/>
<name>C9RFW8_METVM</name>
<protein>
    <submittedName>
        <fullName evidence="2">Uncharacterized protein</fullName>
    </submittedName>
</protein>
<evidence type="ECO:0000313" key="3">
    <source>
        <dbReference type="Proteomes" id="UP000002063"/>
    </source>
</evidence>
<dbReference type="eggNOG" id="arCOG12059">
    <property type="taxonomic scope" value="Archaea"/>
</dbReference>
<reference evidence="2" key="1">
    <citation type="submission" date="2009-10" db="EMBL/GenBank/DDBJ databases">
        <title>Complete sequence of chromosome of Methanocaldococcus vulcanius M7.</title>
        <authorList>
            <consortium name="US DOE Joint Genome Institute"/>
            <person name="Lucas S."/>
            <person name="Copeland A."/>
            <person name="Lapidus A."/>
            <person name="Glavina del Rio T."/>
            <person name="Dalin E."/>
            <person name="Tice H."/>
            <person name="Bruce D."/>
            <person name="Goodwin L."/>
            <person name="Pitluck S."/>
            <person name="Lcollab F.I."/>
            <person name="Brettin T."/>
            <person name="Detter J.C."/>
            <person name="Han C."/>
            <person name="Tapia R."/>
            <person name="Kuske C.R."/>
            <person name="Schmutz J."/>
            <person name="Larimer F."/>
            <person name="Land M."/>
            <person name="Hauser L."/>
            <person name="Kyrpides N."/>
            <person name="Ovchinikova G."/>
            <person name="Sieprawska-Lupa M."/>
            <person name="Whitman W.B."/>
            <person name="Woyke T."/>
        </authorList>
    </citation>
    <scope>NUCLEOTIDE SEQUENCE [LARGE SCALE GENOMIC DNA]</scope>
    <source>
        <strain evidence="2">M7</strain>
    </source>
</reference>
<dbReference type="AlphaFoldDB" id="C9RFW8"/>
<evidence type="ECO:0000256" key="1">
    <source>
        <dbReference type="SAM" id="Phobius"/>
    </source>
</evidence>
<dbReference type="RefSeq" id="WP_015732691.1">
    <property type="nucleotide sequence ID" value="NC_013407.1"/>
</dbReference>
<dbReference type="GeneID" id="8512945"/>
<accession>C9RFW8</accession>
<dbReference type="OrthoDB" id="66541at2157"/>
<sequence>MLNEIKQHLKCIKSTLKFIGSTISFIGVIYYACGYGSSYFSKGVYSILYEAVGILIGWFILFLLISIGTYFKNKERKKEVVNFLIMAWLFVMIPIVVMSLSTALLVIGDYLIGKSNPLLVFFIKITAIFLILLSYTTVLCINFKK</sequence>
<feature type="transmembrane region" description="Helical" evidence="1">
    <location>
        <begin position="21"/>
        <end position="41"/>
    </location>
</feature>
<dbReference type="STRING" id="579137.Metvu_0611"/>
<dbReference type="HOGENOM" id="CLU_120792_0_0_2"/>
<organism evidence="2 3">
    <name type="scientific">Methanocaldococcus vulcanius (strain ATCC 700851 / DSM 12094 / M7)</name>
    <name type="common">Methanococcus vulcanius</name>
    <dbReference type="NCBI Taxonomy" id="579137"/>
    <lineage>
        <taxon>Archaea</taxon>
        <taxon>Methanobacteriati</taxon>
        <taxon>Methanobacteriota</taxon>
        <taxon>Methanomada group</taxon>
        <taxon>Methanococci</taxon>
        <taxon>Methanococcales</taxon>
        <taxon>Methanocaldococcaceae</taxon>
        <taxon>Methanocaldococcus</taxon>
    </lineage>
</organism>
<dbReference type="Proteomes" id="UP000002063">
    <property type="component" value="Chromosome"/>
</dbReference>
<keyword evidence="3" id="KW-1185">Reference proteome</keyword>
<keyword evidence="1" id="KW-0812">Transmembrane</keyword>